<comment type="caution">
    <text evidence="1">The sequence shown here is derived from an EMBL/GenBank/DDBJ whole genome shotgun (WGS) entry which is preliminary data.</text>
</comment>
<gene>
    <name evidence="1" type="ORF">CLIB1444_11S03686</name>
</gene>
<evidence type="ECO:0000313" key="2">
    <source>
        <dbReference type="Proteomes" id="UP001152531"/>
    </source>
</evidence>
<keyword evidence="2" id="KW-1185">Reference proteome</keyword>
<reference evidence="1" key="1">
    <citation type="submission" date="2022-06" db="EMBL/GenBank/DDBJ databases">
        <authorList>
            <person name="Legras J.-L."/>
            <person name="Devillers H."/>
            <person name="Grondin C."/>
        </authorList>
    </citation>
    <scope>NUCLEOTIDE SEQUENCE</scope>
    <source>
        <strain evidence="1">CLIB 1444</strain>
    </source>
</reference>
<proteinExistence type="predicted"/>
<sequence>MKFWWVFLPLVWGNVVFNQSKETFPLYEGDDVNVYIDTNDWPGVLRASNDLVKDFEKVTGEESLRISNISSSNSSDYCHRDPSIVIGTIGKSRVIQSLIDYHHIDVSAVKGKWESYVIQYVEDCNTLVIAGSDKRGTIYGIYSISEQIGVSPWYFWSDVAIPQRDKLYFNISAPVIQQEPSVKYRGFFLNDEEPALSSWVSKNYPKGEYTHYTHEFYMTIFELLLRLKANTLWPAMWKSMFGLDDDTNQYWADYYGIVMSTSHTEPLQRATEEWTVKGNGSWDYTTNKDNILDFWREGIRRGKDYEGLWVDGMRGLGDNPISQDVEIDLIEEVIAEQRKLLQEGFGNDTDITTIPQVWCLYKEVQTYYEEGMEVPDDIILLWVDDNWGNIRRLPQGEERNRSGGAGVYYHFDYVGDPRDYKWINTVSLGRTWEQLNLAYHKNATDFWVVNVGDMKALEVPISYYFDIAYDFERWGQPNSILDWTNHWANKLFGEFVDEEEIIDDIADIIDTYGFLASKVKYELLNTTTYSLINYNEADIVLEQWKNLSDRAWTVYNESLADEAKPSFFELVLHPCHAGYIVHDIIISAGKNELYIEQRRNQANYLADHVRAKFKEDNEWKNTWDELLDGKWEHMMDQPHLGYSYWQNPMRNAMPFIGELLLEDESMSGSAGLAIDGSNGSIPGDNQYNGGTYNNNTLILPQSDPYSGKTWIEVFNRGTLDFEFEITPWNDFVNVTPSTGKLSASNESIWNSMKLDVEVDWDKADEGWSLQYMNFTTNVSTNFYIVPSYVYLPINNTRVPEDTKDVFVESNGYISMEAHHFTGNMSQNDTYYVALDRFGLTDSGVTLFPVNSDSQTADEDSSFLEYDFYSFTGSNVSNITVVLSPSLNINPFKPLKYAIAIDDEEPQELQVYQDNTEPTAYPKGWEDAVARNSWIRETTHDISPGNHTLKLWALEPNIVFQKIIVDFGGVKPSHFGPPESFFLQ</sequence>
<evidence type="ECO:0000313" key="1">
    <source>
        <dbReference type="EMBL" id="CAH6722899.1"/>
    </source>
</evidence>
<protein>
    <submittedName>
        <fullName evidence="1">Uncharacterized protein</fullName>
    </submittedName>
</protein>
<dbReference type="EMBL" id="CALSDN010000011">
    <property type="protein sequence ID" value="CAH6722899.1"/>
    <property type="molecule type" value="Genomic_DNA"/>
</dbReference>
<name>A0ACA9YCV5_9ASCO</name>
<dbReference type="Proteomes" id="UP001152531">
    <property type="component" value="Unassembled WGS sequence"/>
</dbReference>
<organism evidence="1 2">
    <name type="scientific">[Candida] jaroonii</name>
    <dbReference type="NCBI Taxonomy" id="467808"/>
    <lineage>
        <taxon>Eukaryota</taxon>
        <taxon>Fungi</taxon>
        <taxon>Dikarya</taxon>
        <taxon>Ascomycota</taxon>
        <taxon>Saccharomycotina</taxon>
        <taxon>Pichiomycetes</taxon>
        <taxon>Debaryomycetaceae</taxon>
        <taxon>Yamadazyma</taxon>
    </lineage>
</organism>
<accession>A0ACA9YCV5</accession>